<proteinExistence type="predicted"/>
<feature type="compositionally biased region" description="Gly residues" evidence="4">
    <location>
        <begin position="661"/>
        <end position="670"/>
    </location>
</feature>
<dbReference type="Pfam" id="PF00400">
    <property type="entry name" value="WD40"/>
    <property type="match status" value="5"/>
</dbReference>
<dbReference type="InterPro" id="IPR036322">
    <property type="entry name" value="WD40_repeat_dom_sf"/>
</dbReference>
<dbReference type="SUPFAM" id="SSF50978">
    <property type="entry name" value="WD40 repeat-like"/>
    <property type="match status" value="1"/>
</dbReference>
<feature type="compositionally biased region" description="Pro residues" evidence="4">
    <location>
        <begin position="15"/>
        <end position="24"/>
    </location>
</feature>
<protein>
    <submittedName>
        <fullName evidence="5">Uncharacterized protein</fullName>
    </submittedName>
</protein>
<dbReference type="PROSITE" id="PS00678">
    <property type="entry name" value="WD_REPEATS_1"/>
    <property type="match status" value="1"/>
</dbReference>
<dbReference type="InterPro" id="IPR020472">
    <property type="entry name" value="WD40_PAC1"/>
</dbReference>
<feature type="region of interest" description="Disordered" evidence="4">
    <location>
        <begin position="419"/>
        <end position="601"/>
    </location>
</feature>
<feature type="compositionally biased region" description="Polar residues" evidence="4">
    <location>
        <begin position="429"/>
        <end position="442"/>
    </location>
</feature>
<evidence type="ECO:0000256" key="1">
    <source>
        <dbReference type="ARBA" id="ARBA00022574"/>
    </source>
</evidence>
<dbReference type="PRINTS" id="PR00320">
    <property type="entry name" value="GPROTEINBRPT"/>
</dbReference>
<dbReference type="InterPro" id="IPR015943">
    <property type="entry name" value="WD40/YVTN_repeat-like_dom_sf"/>
</dbReference>
<dbReference type="PANTHER" id="PTHR22847:SF637">
    <property type="entry name" value="WD REPEAT DOMAIN 5B"/>
    <property type="match status" value="1"/>
</dbReference>
<evidence type="ECO:0000256" key="4">
    <source>
        <dbReference type="SAM" id="MobiDB-lite"/>
    </source>
</evidence>
<dbReference type="PROSITE" id="PS50082">
    <property type="entry name" value="WD_REPEATS_2"/>
    <property type="match status" value="4"/>
</dbReference>
<dbReference type="PANTHER" id="PTHR22847">
    <property type="entry name" value="WD40 REPEAT PROTEIN"/>
    <property type="match status" value="1"/>
</dbReference>
<organism evidence="5 6">
    <name type="scientific">Tribonema minus</name>
    <dbReference type="NCBI Taxonomy" id="303371"/>
    <lineage>
        <taxon>Eukaryota</taxon>
        <taxon>Sar</taxon>
        <taxon>Stramenopiles</taxon>
        <taxon>Ochrophyta</taxon>
        <taxon>PX clade</taxon>
        <taxon>Xanthophyceae</taxon>
        <taxon>Tribonematales</taxon>
        <taxon>Tribonemataceae</taxon>
        <taxon>Tribonema</taxon>
    </lineage>
</organism>
<comment type="caution">
    <text evidence="5">The sequence shown here is derived from an EMBL/GenBank/DDBJ whole genome shotgun (WGS) entry which is preliminary data.</text>
</comment>
<name>A0A835ZF10_9STRA</name>
<feature type="region of interest" description="Disordered" evidence="4">
    <location>
        <begin position="1028"/>
        <end position="1047"/>
    </location>
</feature>
<feature type="region of interest" description="Disordered" evidence="4">
    <location>
        <begin position="1"/>
        <end position="102"/>
    </location>
</feature>
<dbReference type="OrthoDB" id="27537at2759"/>
<feature type="repeat" description="WD" evidence="3">
    <location>
        <begin position="255"/>
        <end position="288"/>
    </location>
</feature>
<sequence length="1066" mass="111528">MAAPIDNSRAAFNTPPHPIHLPPPLDRRGPPSGAFSPHGPAALSLTAQLSPTAALRPRSAATVEAPPPPLQSVDLARSGGSSGGGGGGGSGHGGPVLSLATSGDRAATGSADCAVHVYDLKQVELKLKLQRSVASPQRLRWRTHRERARHLPSLSYCRSYCLDTLPPQAARVAAFAGHTAAVTCVALQRGGLTSTPKSAVEGGARVLMGHTGRVQSLLLLPPGGGGGDAPLVVSGSKDSQVRLWDASAQRCLVIFAGHDGPVNHLTAVTSNQVLSSSEDGTMRLWQVDACEGRALRLYAGHNGAVTAARVWGAAASASASADGTVRLWDKRVRGAVGVLHGHDDSVTCLEVGPLGSGLLFSGSADSGVIVWDTRATSRRALHVLQGHDGRVNSIRNRHFKGSAWRFLCADAEKAPAVKPAAADGARQPLQPTAANGNQLASDTTRRKSPFKKRLVQMGSSAPPVRQSGMEQSSDKAGSKRPFQDIADEAAAQEQQDDYDEVYNTADAPGGSRKPSKVHRAERGDPGSGEDPGGSEQQVGRMRGGVGWTIPLPTPPTRRQQREMADEPNPLPLTAAPQGGRHTSGSSSSSTQHASPPPSPLACDRSELSLCLSALRGGEDGGSGAAAAYARAAAAAAPCGSLQDALGLDSDSSPQQPLGGSCSSGGGGGSGDDAREDLLFTVSRGLAAVGAARELDAAALEALPEGAVRWLARLLADRAHSVELTTRCMKLQHRDSAYAAAVHKHERDLSRLQVAVREHPAGGSLAVCRDSVFFIASPGAVIIAPQGVTGAPEHMKMQLFMLAVRLEVESESPRSNCIMPCSTAAPGSPVPAKHRCCMCPWPPVARQPDGQDPAQTASCTPLDASNRGNRSRHKRFSSCASALFSAVRHVGHEAICTMQAASSRTESHCAGLPPPPLHVHAPPLRASFKPSAAARCLVLPSQTTVAQQVFREASKGGVAIMELKRQRLRMGKAAVDAHHRLRRSSQRSAHLHTRCTGPICTAHSPLALAFMCFRHAHVARQQQQQQLACRSAHAQRSSGDSTSPADASGTQLHHRCFIVRLQSAERC</sequence>
<keyword evidence="2" id="KW-0677">Repeat</keyword>
<accession>A0A835ZF10</accession>
<dbReference type="PROSITE" id="PS50294">
    <property type="entry name" value="WD_REPEATS_REGION"/>
    <property type="match status" value="3"/>
</dbReference>
<feature type="region of interest" description="Disordered" evidence="4">
    <location>
        <begin position="645"/>
        <end position="673"/>
    </location>
</feature>
<dbReference type="AlphaFoldDB" id="A0A835ZF10"/>
<feature type="repeat" description="WD" evidence="3">
    <location>
        <begin position="339"/>
        <end position="381"/>
    </location>
</feature>
<reference evidence="5" key="1">
    <citation type="submission" date="2021-02" db="EMBL/GenBank/DDBJ databases">
        <title>First Annotated Genome of the Yellow-green Alga Tribonema minus.</title>
        <authorList>
            <person name="Mahan K.M."/>
        </authorList>
    </citation>
    <scope>NUCLEOTIDE SEQUENCE</scope>
    <source>
        <strain evidence="5">UTEX B ZZ1240</strain>
    </source>
</reference>
<evidence type="ECO:0000313" key="5">
    <source>
        <dbReference type="EMBL" id="KAG5190115.1"/>
    </source>
</evidence>
<feature type="compositionally biased region" description="Gly residues" evidence="4">
    <location>
        <begin position="80"/>
        <end position="94"/>
    </location>
</feature>
<dbReference type="EMBL" id="JAFCMP010000039">
    <property type="protein sequence ID" value="KAG5190115.1"/>
    <property type="molecule type" value="Genomic_DNA"/>
</dbReference>
<feature type="compositionally biased region" description="Low complexity" evidence="4">
    <location>
        <begin position="583"/>
        <end position="593"/>
    </location>
</feature>
<dbReference type="SMART" id="SM00320">
    <property type="entry name" value="WD40"/>
    <property type="match status" value="5"/>
</dbReference>
<dbReference type="GO" id="GO:1990234">
    <property type="term" value="C:transferase complex"/>
    <property type="evidence" value="ECO:0007669"/>
    <property type="project" value="UniProtKB-ARBA"/>
</dbReference>
<evidence type="ECO:0000256" key="2">
    <source>
        <dbReference type="ARBA" id="ARBA00022737"/>
    </source>
</evidence>
<keyword evidence="6" id="KW-1185">Reference proteome</keyword>
<dbReference type="Gene3D" id="2.130.10.10">
    <property type="entry name" value="YVTN repeat-like/Quinoprotein amine dehydrogenase"/>
    <property type="match status" value="2"/>
</dbReference>
<feature type="repeat" description="WD" evidence="3">
    <location>
        <begin position="298"/>
        <end position="329"/>
    </location>
</feature>
<dbReference type="InterPro" id="IPR001680">
    <property type="entry name" value="WD40_rpt"/>
</dbReference>
<dbReference type="Proteomes" id="UP000664859">
    <property type="component" value="Unassembled WGS sequence"/>
</dbReference>
<feature type="repeat" description="WD" evidence="3">
    <location>
        <begin position="207"/>
        <end position="254"/>
    </location>
</feature>
<feature type="compositionally biased region" description="Polar residues" evidence="4">
    <location>
        <begin position="1033"/>
        <end position="1047"/>
    </location>
</feature>
<keyword evidence="1 3" id="KW-0853">WD repeat</keyword>
<dbReference type="InterPro" id="IPR019775">
    <property type="entry name" value="WD40_repeat_CS"/>
</dbReference>
<feature type="region of interest" description="Disordered" evidence="4">
    <location>
        <begin position="847"/>
        <end position="871"/>
    </location>
</feature>
<gene>
    <name evidence="5" type="ORF">JKP88DRAFT_252470</name>
</gene>
<evidence type="ECO:0000256" key="3">
    <source>
        <dbReference type="PROSITE-ProRule" id="PRU00221"/>
    </source>
</evidence>
<evidence type="ECO:0000313" key="6">
    <source>
        <dbReference type="Proteomes" id="UP000664859"/>
    </source>
</evidence>